<name>A0A7Z2NY56_9SPHN</name>
<dbReference type="KEGG" id="schy:GVO57_12070"/>
<evidence type="ECO:0000313" key="3">
    <source>
        <dbReference type="EMBL" id="QHL91414.1"/>
    </source>
</evidence>
<evidence type="ECO:0000313" key="4">
    <source>
        <dbReference type="Proteomes" id="UP000464468"/>
    </source>
</evidence>
<gene>
    <name evidence="3" type="ORF">GVO57_12070</name>
</gene>
<reference evidence="3 4" key="1">
    <citation type="submission" date="2020-01" db="EMBL/GenBank/DDBJ databases">
        <title>Sphingomonas sp. C33 whole genome sequece.</title>
        <authorList>
            <person name="Park C."/>
        </authorList>
    </citation>
    <scope>NUCLEOTIDE SEQUENCE [LARGE SCALE GENOMIC DNA]</scope>
    <source>
        <strain evidence="3 4">C33</strain>
    </source>
</reference>
<dbReference type="AlphaFoldDB" id="A0A7Z2NY56"/>
<dbReference type="PANTHER" id="PTHR42776">
    <property type="entry name" value="SERINE PEPTIDASE S9 FAMILY MEMBER"/>
    <property type="match status" value="1"/>
</dbReference>
<dbReference type="Gene3D" id="3.40.50.1820">
    <property type="entry name" value="alpha/beta hydrolase"/>
    <property type="match status" value="1"/>
</dbReference>
<dbReference type="InterPro" id="IPR029058">
    <property type="entry name" value="AB_hydrolase_fold"/>
</dbReference>
<dbReference type="SUPFAM" id="SSF53474">
    <property type="entry name" value="alpha/beta-Hydrolases"/>
    <property type="match status" value="1"/>
</dbReference>
<dbReference type="InterPro" id="IPR001375">
    <property type="entry name" value="Peptidase_S9_cat"/>
</dbReference>
<keyword evidence="4" id="KW-1185">Reference proteome</keyword>
<protein>
    <submittedName>
        <fullName evidence="3">Alpha/beta fold hydrolase</fullName>
    </submittedName>
</protein>
<evidence type="ECO:0000259" key="2">
    <source>
        <dbReference type="Pfam" id="PF00326"/>
    </source>
</evidence>
<dbReference type="Proteomes" id="UP000464468">
    <property type="component" value="Chromosome"/>
</dbReference>
<organism evidence="3 4">
    <name type="scientific">Sphingomonas changnyeongensis</name>
    <dbReference type="NCBI Taxonomy" id="2698679"/>
    <lineage>
        <taxon>Bacteria</taxon>
        <taxon>Pseudomonadati</taxon>
        <taxon>Pseudomonadota</taxon>
        <taxon>Alphaproteobacteria</taxon>
        <taxon>Sphingomonadales</taxon>
        <taxon>Sphingomonadaceae</taxon>
        <taxon>Sphingomonas</taxon>
    </lineage>
</organism>
<dbReference type="Pfam" id="PF00326">
    <property type="entry name" value="Peptidase_S9"/>
    <property type="match status" value="1"/>
</dbReference>
<feature type="domain" description="Peptidase S9 prolyl oligopeptidase catalytic" evidence="2">
    <location>
        <begin position="236"/>
        <end position="442"/>
    </location>
</feature>
<proteinExistence type="predicted"/>
<keyword evidence="1 3" id="KW-0378">Hydrolase</keyword>
<dbReference type="GO" id="GO:0006508">
    <property type="term" value="P:proteolysis"/>
    <property type="evidence" value="ECO:0007669"/>
    <property type="project" value="InterPro"/>
</dbReference>
<accession>A0A7Z2NY56</accession>
<dbReference type="PANTHER" id="PTHR42776:SF27">
    <property type="entry name" value="DIPEPTIDYL PEPTIDASE FAMILY MEMBER 6"/>
    <property type="match status" value="1"/>
</dbReference>
<dbReference type="EMBL" id="CP047895">
    <property type="protein sequence ID" value="QHL91414.1"/>
    <property type="molecule type" value="Genomic_DNA"/>
</dbReference>
<dbReference type="GO" id="GO:0004252">
    <property type="term" value="F:serine-type endopeptidase activity"/>
    <property type="evidence" value="ECO:0007669"/>
    <property type="project" value="TreeGrafter"/>
</dbReference>
<evidence type="ECO:0000256" key="1">
    <source>
        <dbReference type="ARBA" id="ARBA00022801"/>
    </source>
</evidence>
<sequence length="447" mass="48326">MRITGATRFTGDYVATGITSYRYRRKTGGEWQALGDYDSRSGDGFNPVAVDPDLDRAYGYRRKDGRIALFARALDGSNREELVFAHPEVDVGDLIRIGRKRRVVGVTYTTDVTAAQYFDAGLSRLRDSLSHALPGEPAIGFAGASDDEQRLLVTASSDVDPGTLFLLDRGAKKLQPLLRLYPGLADKKLANVRHVFVTAGDGTRVPAYLTLPVGSTGKGLPALVMPHGGPSARDEWGFDWLAQYFVHQGFAVLQPNYRGSAGYGDAWLRENGFKSWRTAIGDVVDSGRWLVAEGIADPDRLAIFGWSYGGYAALQSGVVAPGLFKAIVAVAPVTDFATLKAQYARSTAARLARFEIGSGPHVDQGSPYRNAGAITVPVQLFHGTLDQNVDVVQSRMMADALKDKGRPAELHLYPGLAHALADGAVRADMLTRSEAFIRAAFKAPPPR</sequence>